<evidence type="ECO:0000313" key="3">
    <source>
        <dbReference type="EMBL" id="ACE75067.1"/>
    </source>
</evidence>
<organism evidence="3">
    <name type="scientific">Glyptapanteles flavicoxis</name>
    <dbReference type="NCBI Taxonomy" id="463051"/>
    <lineage>
        <taxon>Eukaryota</taxon>
        <taxon>Metazoa</taxon>
        <taxon>Ecdysozoa</taxon>
        <taxon>Arthropoda</taxon>
        <taxon>Hexapoda</taxon>
        <taxon>Insecta</taxon>
        <taxon>Pterygota</taxon>
        <taxon>Neoptera</taxon>
        <taxon>Endopterygota</taxon>
        <taxon>Hymenoptera</taxon>
        <taxon>Apocrita</taxon>
        <taxon>Ichneumonoidea</taxon>
        <taxon>Braconidae</taxon>
        <taxon>Microgastrinae</taxon>
        <taxon>Glyptapanteles</taxon>
    </lineage>
</organism>
<dbReference type="EMBL" id="EF710644">
    <property type="protein sequence ID" value="ACE75078.1"/>
    <property type="molecule type" value="Genomic_DNA"/>
</dbReference>
<protein>
    <submittedName>
        <fullName evidence="3">CrV1-like protein</fullName>
    </submittedName>
</protein>
<feature type="region of interest" description="Disordered" evidence="1">
    <location>
        <begin position="258"/>
        <end position="289"/>
    </location>
</feature>
<sequence>MSLSNSAFVLVSALFSLSCTQALPAHHYWRGIQENPVADPSYIDLMTKLYPTRSGFTTDRIISPQDDVIESARYNGGTSMILDSYPEVPPKYPYSGNISTYPFSSLDDTRFISNNRPNLFTRFIGESNYLTENQPVSAQPELFSTPRSIAYQPEYVTEKTKSCLSSHNDLLSKVRAIEKALQELTSAITCNEDEVTSKTPTTSPSPPVLIEATVKSNTETIKSSEKRVTTSKPATSTTFRAQPLFPIELDVAIELEHDKSSEEKEEPLDTKTTTPSAPRLVPTEPNAAFELNSNEIDEIGKAF</sequence>
<dbReference type="EMBL" id="EF710644">
    <property type="protein sequence ID" value="ACE75067.1"/>
    <property type="molecule type" value="Genomic_DNA"/>
</dbReference>
<feature type="chain" id="PRO_5007644728" evidence="2">
    <location>
        <begin position="23"/>
        <end position="303"/>
    </location>
</feature>
<evidence type="ECO:0000256" key="1">
    <source>
        <dbReference type="SAM" id="MobiDB-lite"/>
    </source>
</evidence>
<proteinExistence type="predicted"/>
<evidence type="ECO:0000256" key="2">
    <source>
        <dbReference type="SAM" id="SignalP"/>
    </source>
</evidence>
<accession>B7S842</accession>
<name>B7S842_9HYME</name>
<keyword evidence="2" id="KW-0732">Signal</keyword>
<feature type="signal peptide" evidence="2">
    <location>
        <begin position="1"/>
        <end position="22"/>
    </location>
</feature>
<dbReference type="AlphaFoldDB" id="B7S842"/>
<gene>
    <name evidence="3" type="ORF">GFP_L7_0090</name>
    <name evidence="4" type="ORF">GFP_L7_0200</name>
</gene>
<reference evidence="3" key="1">
    <citation type="submission" date="2007-06" db="EMBL/GenBank/DDBJ databases">
        <title>Bracovirus Evolution: Comparative Genomics of Multiple Viral and Proviral Genomes.</title>
        <authorList>
            <person name="Desjardins C.A."/>
            <person name="Gundersen-Rindal D.E."/>
            <person name="Hostetler J.B."/>
            <person name="Tallon L.J."/>
            <person name="Utterback T.R."/>
            <person name="Fuester R.W."/>
            <person name="Schatz M.C."/>
            <person name="Pedroni M.J."/>
            <person name="Fadrosh D.W."/>
            <person name="Haas B.J."/>
            <person name="Toms B.S."/>
            <person name="Chen D."/>
            <person name="Nene V."/>
        </authorList>
    </citation>
    <scope>NUCLEOTIDE SEQUENCE</scope>
</reference>
<evidence type="ECO:0000313" key="4">
    <source>
        <dbReference type="EMBL" id="ACE75078.1"/>
    </source>
</evidence>